<name>A0A0E0K3C8_ORYPU</name>
<keyword evidence="4 7" id="KW-0963">Cytoplasm</keyword>
<feature type="region of interest" description="Disordered" evidence="8">
    <location>
        <begin position="26"/>
        <end position="71"/>
    </location>
</feature>
<evidence type="ECO:0000256" key="6">
    <source>
        <dbReference type="ARBA" id="ARBA00023242"/>
    </source>
</evidence>
<keyword evidence="6 7" id="KW-0539">Nucleus</keyword>
<dbReference type="GO" id="GO:0005737">
    <property type="term" value="C:cytoplasm"/>
    <property type="evidence" value="ECO:0007669"/>
    <property type="project" value="UniProtKB-SubCell"/>
</dbReference>
<dbReference type="Pfam" id="PF21192">
    <property type="entry name" value="OB_NMD3"/>
    <property type="match status" value="1"/>
</dbReference>
<dbReference type="InterPro" id="IPR039768">
    <property type="entry name" value="Nmd3"/>
</dbReference>
<evidence type="ECO:0000256" key="1">
    <source>
        <dbReference type="ARBA" id="ARBA00009794"/>
    </source>
</evidence>
<comment type="function">
    <text evidence="7">Acts as an adapter for the XPO1/CRM1-mediated export of the 60S ribosomal subunit.</text>
</comment>
<feature type="compositionally biased region" description="Gly residues" evidence="8">
    <location>
        <begin position="38"/>
        <end position="49"/>
    </location>
</feature>
<accession>A0A0E0K3C8</accession>
<dbReference type="GO" id="GO:0043023">
    <property type="term" value="F:ribosomal large subunit binding"/>
    <property type="evidence" value="ECO:0007669"/>
    <property type="project" value="InterPro"/>
</dbReference>
<feature type="domain" description="Nmd3 N-terminal" evidence="9">
    <location>
        <begin position="123"/>
        <end position="205"/>
    </location>
</feature>
<evidence type="ECO:0000256" key="4">
    <source>
        <dbReference type="ARBA" id="ARBA00022490"/>
    </source>
</evidence>
<dbReference type="eggNOG" id="KOG2613">
    <property type="taxonomic scope" value="Eukaryota"/>
</dbReference>
<protein>
    <recommendedName>
        <fullName evidence="2 7">60S ribosomal export protein NMD3</fullName>
    </recommendedName>
</protein>
<dbReference type="PANTHER" id="PTHR12746">
    <property type="entry name" value="NONSENSE-MEDIATED MRNA DECAY PROTEIN 3"/>
    <property type="match status" value="1"/>
</dbReference>
<organism evidence="12">
    <name type="scientific">Oryza punctata</name>
    <name type="common">Red rice</name>
    <dbReference type="NCBI Taxonomy" id="4537"/>
    <lineage>
        <taxon>Eukaryota</taxon>
        <taxon>Viridiplantae</taxon>
        <taxon>Streptophyta</taxon>
        <taxon>Embryophyta</taxon>
        <taxon>Tracheophyta</taxon>
        <taxon>Spermatophyta</taxon>
        <taxon>Magnoliopsida</taxon>
        <taxon>Liliopsida</taxon>
        <taxon>Poales</taxon>
        <taxon>Poaceae</taxon>
        <taxon>BOP clade</taxon>
        <taxon>Oryzoideae</taxon>
        <taxon>Oryzeae</taxon>
        <taxon>Oryzinae</taxon>
        <taxon>Oryza</taxon>
    </lineage>
</organism>
<evidence type="ECO:0000259" key="10">
    <source>
        <dbReference type="Pfam" id="PF21192"/>
    </source>
</evidence>
<dbReference type="EnsemblPlants" id="OPUNC02G24780.1">
    <property type="protein sequence ID" value="OPUNC02G24780.1"/>
    <property type="gene ID" value="OPUNC02G24780"/>
</dbReference>
<dbReference type="InterPro" id="IPR007064">
    <property type="entry name" value="Nmd3_N"/>
</dbReference>
<dbReference type="Proteomes" id="UP000026962">
    <property type="component" value="Chromosome 2"/>
</dbReference>
<keyword evidence="13" id="KW-1185">Reference proteome</keyword>
<evidence type="ECO:0000259" key="9">
    <source>
        <dbReference type="Pfam" id="PF04981"/>
    </source>
</evidence>
<evidence type="ECO:0000256" key="5">
    <source>
        <dbReference type="ARBA" id="ARBA00022927"/>
    </source>
</evidence>
<feature type="domain" description="Nmd3 N-terminal" evidence="9">
    <location>
        <begin position="303"/>
        <end position="356"/>
    </location>
</feature>
<sequence>MDDALHLHLHRRSPELAAFTVTTRAHSAATGEKDVGDGEGAGEIRGGDGAASSQRTPVDPASIREGGRGIKNVTPPLQAPTLQLCLHTATAGREATASRPSSLRLHLHRHDQCSSGAAAGVAARTLLHLEQQIFTHGAAGDALRVGAARGGGGGLDFFFASRSHAARLVDLVTSLSPARVIASKQLVSHDSKSSSYDMRHTFAVEFCPVCRDDLIFLPKEAGLGPIVLCLKVTNTFALLDTSTLRVVHLGIKEYDRCRFEPVLTSRQLVECGSARRTAARCSTSSSRSSPTAPPSASARRAAAAGSTFFFASRSHAASLVDLVTSLSPARVIASKQLVSHDSKSSSYDMRHTFAVEFCPVCRDDLIFLPKEAGLGPIVLCLKVTNTFALLDTSTLRVVHLGIKEYDRCRFEPVLTSRQLVEYVVLDVDHEPAAGGVAYAQVARVFDFVRNDTIFTVRTHLGHILNAGDHALGYDLYGINVNNHDVERDGKHHGDGTVPILQNFRHPANIVNSSGIFLNQ</sequence>
<dbReference type="HOGENOM" id="CLU_525200_0_0_1"/>
<evidence type="ECO:0000256" key="8">
    <source>
        <dbReference type="SAM" id="MobiDB-lite"/>
    </source>
</evidence>
<dbReference type="GO" id="GO:0015031">
    <property type="term" value="P:protein transport"/>
    <property type="evidence" value="ECO:0007669"/>
    <property type="project" value="UniProtKB-KW"/>
</dbReference>
<evidence type="ECO:0000256" key="3">
    <source>
        <dbReference type="ARBA" id="ARBA00022448"/>
    </source>
</evidence>
<dbReference type="STRING" id="4537.A0A0E0K3C8"/>
<dbReference type="PANTHER" id="PTHR12746:SF3">
    <property type="entry name" value="60S RIBOSOMAL EXPORT PROTEIN NMD3"/>
    <property type="match status" value="1"/>
</dbReference>
<feature type="domain" description="60S ribosomal export protein NMD3 SH3" evidence="11">
    <location>
        <begin position="209"/>
        <end position="248"/>
    </location>
</feature>
<proteinExistence type="inferred from homology"/>
<evidence type="ECO:0000313" key="13">
    <source>
        <dbReference type="Proteomes" id="UP000026962"/>
    </source>
</evidence>
<comment type="subcellular location">
    <subcellularLocation>
        <location evidence="7">Cytoplasm</location>
    </subcellularLocation>
    <subcellularLocation>
        <location evidence="7">Nucleus</location>
    </subcellularLocation>
</comment>
<reference evidence="12" key="2">
    <citation type="submission" date="2018-05" db="EMBL/GenBank/DDBJ databases">
        <title>OpunRS2 (Oryza punctata Reference Sequence Version 2).</title>
        <authorList>
            <person name="Zhang J."/>
            <person name="Kudrna D."/>
            <person name="Lee S."/>
            <person name="Talag J."/>
            <person name="Welchert J."/>
            <person name="Wing R.A."/>
        </authorList>
    </citation>
    <scope>NUCLEOTIDE SEQUENCE [LARGE SCALE GENOMIC DNA]</scope>
</reference>
<evidence type="ECO:0000256" key="2">
    <source>
        <dbReference type="ARBA" id="ARBA00017035"/>
    </source>
</evidence>
<feature type="domain" description="60S ribosomal export protein NMD3 OB-fold" evidence="10">
    <location>
        <begin position="419"/>
        <end position="487"/>
    </location>
</feature>
<feature type="domain" description="60S ribosomal export protein NMD3 SH3" evidence="11">
    <location>
        <begin position="360"/>
        <end position="399"/>
    </location>
</feature>
<dbReference type="GO" id="GO:0000055">
    <property type="term" value="P:ribosomal large subunit export from nucleus"/>
    <property type="evidence" value="ECO:0007669"/>
    <property type="project" value="TreeGrafter"/>
</dbReference>
<comment type="similarity">
    <text evidence="1 7">Belongs to the NMD3 family.</text>
</comment>
<keyword evidence="5 7" id="KW-0653">Protein transport</keyword>
<reference evidence="12" key="1">
    <citation type="submission" date="2015-04" db="UniProtKB">
        <authorList>
            <consortium name="EnsemblPlants"/>
        </authorList>
    </citation>
    <scope>IDENTIFICATION</scope>
</reference>
<dbReference type="AlphaFoldDB" id="A0A0E0K3C8"/>
<evidence type="ECO:0000256" key="7">
    <source>
        <dbReference type="RuleBase" id="RU364108"/>
    </source>
</evidence>
<evidence type="ECO:0000259" key="11">
    <source>
        <dbReference type="Pfam" id="PF21193"/>
    </source>
</evidence>
<dbReference type="Pfam" id="PF21193">
    <property type="entry name" value="NMD_SH3"/>
    <property type="match status" value="2"/>
</dbReference>
<dbReference type="InterPro" id="IPR048899">
    <property type="entry name" value="NMD_SH3"/>
</dbReference>
<dbReference type="InterPro" id="IPR048898">
    <property type="entry name" value="OB_NMD3"/>
</dbReference>
<dbReference type="Pfam" id="PF04981">
    <property type="entry name" value="NMD3"/>
    <property type="match status" value="2"/>
</dbReference>
<dbReference type="Gramene" id="OPUNC02G24780.1">
    <property type="protein sequence ID" value="OPUNC02G24780.1"/>
    <property type="gene ID" value="OPUNC02G24780"/>
</dbReference>
<dbReference type="GO" id="GO:0005634">
    <property type="term" value="C:nucleus"/>
    <property type="evidence" value="ECO:0007669"/>
    <property type="project" value="UniProtKB-SubCell"/>
</dbReference>
<keyword evidence="3 7" id="KW-0813">Transport</keyword>
<evidence type="ECO:0000313" key="12">
    <source>
        <dbReference type="EnsemblPlants" id="OPUNC02G24780.1"/>
    </source>
</evidence>